<reference evidence="4 5" key="1">
    <citation type="submission" date="2020-04" db="EMBL/GenBank/DDBJ databases">
        <title>Perkinsus olseni comparative genomics.</title>
        <authorList>
            <person name="Bogema D.R."/>
        </authorList>
    </citation>
    <scope>NUCLEOTIDE SEQUENCE [LARGE SCALE GENOMIC DNA]</scope>
    <source>
        <strain evidence="4">00978-12</strain>
    </source>
</reference>
<dbReference type="AlphaFoldDB" id="A0A7J6P603"/>
<sequence length="941" mass="99922">MDSKDVTTSKSPAAATEPPQSLSTPKGISQDYRPSPAGAFAMASKSPFRSPWSPSGTAGFKSSSEAQQLQRSGLYESLLLSATGSETASADTVLNGHGGSGQEKSMELNLETALAESPNVSASEVAYSSFNGRSTTGSLWQATTPPERDAYSSCGVSPPRPDESADRFWGSPGAKPSRSYAQVPDTPLSSTGGLYQSGKLPGGASAAVTLSPDARSKGVEYIAKYTVLAIQKCVLAGGPYDASRVGMASSTNTPQSLQADLLLPGSPPGWAVPDFIRDDSTQNNSSLMASTGLAGAAPQVVSHGGADNSWEGSTRPGMNVAMETLLQQAALLASAGGNAASAAAGGNSSQQQAMWALLLSSAALQMQLVASSGGLGQGQSSPPVVPSAQHSLSPPPPPPAFPPPGLLPTEGKVGVDSEGSPVEVWREASSKDEEENTWGVSQSPVSEVEEKMAQIRVASDRDNAEASSIIKECGRRGDVRTCWKVWNHLITTGQCLSNWRGRGGEGRSKTSMNTSSPGSSPSSSPAMRSGSIFRPNEITLGCMTDALVSNRLVEEAEQLVGEWKELVPPNTVIYSTLIHGWAKQNDANRARSIFALMRDENVLCNAVTFNCLIHACVRVGDMQGALELLDAMKQQAANAGVMSSDGGQGEENAENATGGGAGGLLVPLPDKFTYSTIIKGYCARGEMEQSLQMFDTMLSDGLQPDLVIYNTLLDGCVKRRYHGTCERLLDDMTNYWKIQPNSYTLSILIKHYGRQGDLDRAFKLVEELPAKHGFEANAHVWTCLISACITHGEMETAQAIFDVMRKVKPSRRQEANGSSAGGFDAVNTSLATPTILRMAAKCAPDAKAYETQIHGWMKYNRQDRVKELTEDLVRALFSDEHESTIETVVANEITEVSEPDLDGGIVLDRRYRGLVAAEGDDEGVLPIQKDYHFTDEEVAVS</sequence>
<feature type="repeat" description="PPR" evidence="2">
    <location>
        <begin position="741"/>
        <end position="771"/>
    </location>
</feature>
<evidence type="ECO:0000256" key="3">
    <source>
        <dbReference type="SAM" id="MobiDB-lite"/>
    </source>
</evidence>
<evidence type="ECO:0000256" key="1">
    <source>
        <dbReference type="ARBA" id="ARBA00022737"/>
    </source>
</evidence>
<keyword evidence="1" id="KW-0677">Repeat</keyword>
<feature type="region of interest" description="Disordered" evidence="3">
    <location>
        <begin position="373"/>
        <end position="447"/>
    </location>
</feature>
<feature type="compositionally biased region" description="Low complexity" evidence="3">
    <location>
        <begin position="509"/>
        <end position="530"/>
    </location>
</feature>
<dbReference type="Pfam" id="PF12854">
    <property type="entry name" value="PPR_1"/>
    <property type="match status" value="1"/>
</dbReference>
<evidence type="ECO:0000313" key="5">
    <source>
        <dbReference type="Proteomes" id="UP000541610"/>
    </source>
</evidence>
<proteinExistence type="predicted"/>
<dbReference type="Pfam" id="PF13041">
    <property type="entry name" value="PPR_2"/>
    <property type="match status" value="2"/>
</dbReference>
<dbReference type="InterPro" id="IPR011990">
    <property type="entry name" value="TPR-like_helical_dom_sf"/>
</dbReference>
<evidence type="ECO:0000313" key="4">
    <source>
        <dbReference type="EMBL" id="KAF4691604.1"/>
    </source>
</evidence>
<feature type="region of interest" description="Disordered" evidence="3">
    <location>
        <begin position="497"/>
        <end position="530"/>
    </location>
</feature>
<feature type="repeat" description="PPR" evidence="2">
    <location>
        <begin position="605"/>
        <end position="639"/>
    </location>
</feature>
<protein>
    <recommendedName>
        <fullName evidence="6">Pentatricopeptide repeat-containing protein</fullName>
    </recommendedName>
</protein>
<feature type="compositionally biased region" description="Polar residues" evidence="3">
    <location>
        <begin position="52"/>
        <end position="67"/>
    </location>
</feature>
<name>A0A7J6P603_PEROL</name>
<dbReference type="PROSITE" id="PS51375">
    <property type="entry name" value="PPR"/>
    <property type="match status" value="4"/>
</dbReference>
<dbReference type="Pfam" id="PF01535">
    <property type="entry name" value="PPR"/>
    <property type="match status" value="1"/>
</dbReference>
<dbReference type="Gene3D" id="1.25.40.10">
    <property type="entry name" value="Tetratricopeptide repeat domain"/>
    <property type="match status" value="3"/>
</dbReference>
<organism evidence="4 5">
    <name type="scientific">Perkinsus olseni</name>
    <name type="common">Perkinsus atlanticus</name>
    <dbReference type="NCBI Taxonomy" id="32597"/>
    <lineage>
        <taxon>Eukaryota</taxon>
        <taxon>Sar</taxon>
        <taxon>Alveolata</taxon>
        <taxon>Perkinsozoa</taxon>
        <taxon>Perkinsea</taxon>
        <taxon>Perkinsida</taxon>
        <taxon>Perkinsidae</taxon>
        <taxon>Perkinsus</taxon>
    </lineage>
</organism>
<feature type="compositionally biased region" description="Low complexity" evidence="3">
    <location>
        <begin position="373"/>
        <end position="392"/>
    </location>
</feature>
<dbReference type="PANTHER" id="PTHR47932:SF44">
    <property type="entry name" value="MIOREX COMPLEX COMPONENT 1"/>
    <property type="match status" value="1"/>
</dbReference>
<dbReference type="PANTHER" id="PTHR47932">
    <property type="entry name" value="ATPASE EXPRESSION PROTEIN 3"/>
    <property type="match status" value="1"/>
</dbReference>
<evidence type="ECO:0000256" key="2">
    <source>
        <dbReference type="PROSITE-ProRule" id="PRU00708"/>
    </source>
</evidence>
<feature type="region of interest" description="Disordered" evidence="3">
    <location>
        <begin position="85"/>
        <end position="106"/>
    </location>
</feature>
<dbReference type="EMBL" id="JABANP010000075">
    <property type="protein sequence ID" value="KAF4691604.1"/>
    <property type="molecule type" value="Genomic_DNA"/>
</dbReference>
<dbReference type="OrthoDB" id="185373at2759"/>
<dbReference type="InterPro" id="IPR002885">
    <property type="entry name" value="PPR_rpt"/>
</dbReference>
<comment type="caution">
    <text evidence="4">The sequence shown here is derived from an EMBL/GenBank/DDBJ whole genome shotgun (WGS) entry which is preliminary data.</text>
</comment>
<feature type="compositionally biased region" description="Polar residues" evidence="3">
    <location>
        <begin position="18"/>
        <end position="27"/>
    </location>
</feature>
<feature type="repeat" description="PPR" evidence="2">
    <location>
        <begin position="670"/>
        <end position="704"/>
    </location>
</feature>
<dbReference type="NCBIfam" id="TIGR00756">
    <property type="entry name" value="PPR"/>
    <property type="match status" value="5"/>
</dbReference>
<feature type="compositionally biased region" description="Pro residues" evidence="3">
    <location>
        <begin position="393"/>
        <end position="406"/>
    </location>
</feature>
<feature type="repeat" description="PPR" evidence="2">
    <location>
        <begin position="570"/>
        <end position="604"/>
    </location>
</feature>
<evidence type="ECO:0008006" key="6">
    <source>
        <dbReference type="Google" id="ProtNLM"/>
    </source>
</evidence>
<feature type="region of interest" description="Disordered" evidence="3">
    <location>
        <begin position="640"/>
        <end position="660"/>
    </location>
</feature>
<gene>
    <name evidence="4" type="ORF">FOZ60_015183</name>
</gene>
<dbReference type="Proteomes" id="UP000541610">
    <property type="component" value="Unassembled WGS sequence"/>
</dbReference>
<feature type="region of interest" description="Disordered" evidence="3">
    <location>
        <begin position="1"/>
        <end position="67"/>
    </location>
</feature>
<accession>A0A7J6P603</accession>
<feature type="region of interest" description="Disordered" evidence="3">
    <location>
        <begin position="136"/>
        <end position="196"/>
    </location>
</feature>